<dbReference type="PANTHER" id="PTHR34580">
    <property type="match status" value="1"/>
</dbReference>
<dbReference type="InterPro" id="IPR036390">
    <property type="entry name" value="WH_DNA-bd_sf"/>
</dbReference>
<dbReference type="PANTHER" id="PTHR34580:SF1">
    <property type="entry name" value="PROTEIN PAFC"/>
    <property type="match status" value="1"/>
</dbReference>
<organism evidence="3 4">
    <name type="scientific">Candidatus Stercoripulliclostridium pullicola</name>
    <dbReference type="NCBI Taxonomy" id="2840953"/>
    <lineage>
        <taxon>Bacteria</taxon>
        <taxon>Bacillati</taxon>
        <taxon>Bacillota</taxon>
        <taxon>Clostridia</taxon>
        <taxon>Eubacteriales</taxon>
        <taxon>Candidatus Stercoripulliclostridium</taxon>
    </lineage>
</organism>
<sequence length="334" mass="38322">MTKRNNQKIKIMALYDILRRETDEEHPMSTAELIRKLADMGIPAERKSLYEDIRVLNEFGYEVLTVREKANMYYVVDRAFDTAELKILLDAVQAAPFVTRKKTAVLVDKIASLAGAHRAELLKENIVCFDTVKHTNENVFYSVDTIDTCILTGRKCSFGYFDYDFEGQRVYRKGGERYLVNPIALVFSNDNYYLMAYGDKYENVAVYRVDRMDKVEAEGESVTRADWLDPDDVASYRKRAFSMFAGKTEEVSLVADKSVTDVIVDKFGERVNMLKLDENTCRVKVKVQVSPTFFGWLATFPGKITVSAPASVREAYLEHLERAISAQREEKKYD</sequence>
<proteinExistence type="predicted"/>
<feature type="domain" description="WCX" evidence="2">
    <location>
        <begin position="248"/>
        <end position="323"/>
    </location>
</feature>
<dbReference type="AlphaFoldDB" id="A0A940DGT0"/>
<evidence type="ECO:0000259" key="2">
    <source>
        <dbReference type="Pfam" id="PF25583"/>
    </source>
</evidence>
<dbReference type="InterPro" id="IPR057727">
    <property type="entry name" value="WCX_dom"/>
</dbReference>
<comment type="caution">
    <text evidence="3">The sequence shown here is derived from an EMBL/GenBank/DDBJ whole genome shotgun (WGS) entry which is preliminary data.</text>
</comment>
<evidence type="ECO:0000313" key="3">
    <source>
        <dbReference type="EMBL" id="MBO8424500.1"/>
    </source>
</evidence>
<feature type="domain" description="WYL" evidence="1">
    <location>
        <begin position="144"/>
        <end position="216"/>
    </location>
</feature>
<dbReference type="InterPro" id="IPR026881">
    <property type="entry name" value="WYL_dom"/>
</dbReference>
<name>A0A940DGT0_9FIRM</name>
<protein>
    <submittedName>
        <fullName evidence="3">WYL domain-containing protein</fullName>
    </submittedName>
</protein>
<dbReference type="EMBL" id="JADINF010000144">
    <property type="protein sequence ID" value="MBO8424500.1"/>
    <property type="molecule type" value="Genomic_DNA"/>
</dbReference>
<dbReference type="Pfam" id="PF13280">
    <property type="entry name" value="WYL"/>
    <property type="match status" value="1"/>
</dbReference>
<dbReference type="Proteomes" id="UP000727857">
    <property type="component" value="Unassembled WGS sequence"/>
</dbReference>
<accession>A0A940DGT0</accession>
<gene>
    <name evidence="3" type="ORF">IAB16_05730</name>
</gene>
<dbReference type="InterPro" id="IPR051534">
    <property type="entry name" value="CBASS_pafABC_assoc_protein"/>
</dbReference>
<evidence type="ECO:0000259" key="1">
    <source>
        <dbReference type="Pfam" id="PF13280"/>
    </source>
</evidence>
<reference evidence="3" key="1">
    <citation type="submission" date="2020-10" db="EMBL/GenBank/DDBJ databases">
        <authorList>
            <person name="Gilroy R."/>
        </authorList>
    </citation>
    <scope>NUCLEOTIDE SEQUENCE</scope>
    <source>
        <strain evidence="3">517</strain>
    </source>
</reference>
<dbReference type="PROSITE" id="PS52050">
    <property type="entry name" value="WYL"/>
    <property type="match status" value="1"/>
</dbReference>
<reference evidence="3" key="2">
    <citation type="journal article" date="2021" name="PeerJ">
        <title>Extensive microbial diversity within the chicken gut microbiome revealed by metagenomics and culture.</title>
        <authorList>
            <person name="Gilroy R."/>
            <person name="Ravi A."/>
            <person name="Getino M."/>
            <person name="Pursley I."/>
            <person name="Horton D.L."/>
            <person name="Alikhan N.F."/>
            <person name="Baker D."/>
            <person name="Gharbi K."/>
            <person name="Hall N."/>
            <person name="Watson M."/>
            <person name="Adriaenssens E.M."/>
            <person name="Foster-Nyarko E."/>
            <person name="Jarju S."/>
            <person name="Secka A."/>
            <person name="Antonio M."/>
            <person name="Oren A."/>
            <person name="Chaudhuri R.R."/>
            <person name="La Ragione R."/>
            <person name="Hildebrand F."/>
            <person name="Pallen M.J."/>
        </authorList>
    </citation>
    <scope>NUCLEOTIDE SEQUENCE</scope>
    <source>
        <strain evidence="3">517</strain>
    </source>
</reference>
<evidence type="ECO:0000313" key="4">
    <source>
        <dbReference type="Proteomes" id="UP000727857"/>
    </source>
</evidence>
<dbReference type="Pfam" id="PF25583">
    <property type="entry name" value="WCX"/>
    <property type="match status" value="1"/>
</dbReference>
<dbReference type="SUPFAM" id="SSF46785">
    <property type="entry name" value="Winged helix' DNA-binding domain"/>
    <property type="match status" value="1"/>
</dbReference>